<gene>
    <name evidence="2" type="ORF">G4I61_004114</name>
</gene>
<feature type="signal peptide" evidence="1">
    <location>
        <begin position="1"/>
        <end position="23"/>
    </location>
</feature>
<reference evidence="2" key="2">
    <citation type="submission" date="2018-07" db="EMBL/GenBank/DDBJ databases">
        <authorList>
            <consortium name="NCBI Pathogen Detection Project"/>
        </authorList>
    </citation>
    <scope>NUCLEOTIDE SEQUENCE</scope>
    <source>
        <strain evidence="2">10-0026</strain>
    </source>
</reference>
<feature type="chain" id="PRO_5028263308" evidence="1">
    <location>
        <begin position="24"/>
        <end position="101"/>
    </location>
</feature>
<accession>A0A733V642</accession>
<dbReference type="InterPro" id="IPR009989">
    <property type="entry name" value="TrbM"/>
</dbReference>
<evidence type="ECO:0000313" key="2">
    <source>
        <dbReference type="EMBL" id="HAE6033909.1"/>
    </source>
</evidence>
<dbReference type="Pfam" id="PF07424">
    <property type="entry name" value="TrbM"/>
    <property type="match status" value="1"/>
</dbReference>
<dbReference type="EMBL" id="DAASLQ010000082">
    <property type="protein sequence ID" value="HAE6033909.1"/>
    <property type="molecule type" value="Genomic_DNA"/>
</dbReference>
<proteinExistence type="predicted"/>
<organism evidence="2">
    <name type="scientific">Salmonella enterica subsp. enterica serovar Braenderup</name>
    <dbReference type="NCBI Taxonomy" id="149391"/>
    <lineage>
        <taxon>Bacteria</taxon>
        <taxon>Pseudomonadati</taxon>
        <taxon>Pseudomonadota</taxon>
        <taxon>Gammaproteobacteria</taxon>
        <taxon>Enterobacterales</taxon>
        <taxon>Enterobacteriaceae</taxon>
        <taxon>Salmonella</taxon>
    </lineage>
</organism>
<reference evidence="2" key="1">
    <citation type="journal article" date="2018" name="Genome Biol.">
        <title>SKESA: strategic k-mer extension for scrupulous assemblies.</title>
        <authorList>
            <person name="Souvorov A."/>
            <person name="Agarwala R."/>
            <person name="Lipman D.J."/>
        </authorList>
    </citation>
    <scope>NUCLEOTIDE SEQUENCE</scope>
    <source>
        <strain evidence="2">10-0026</strain>
    </source>
</reference>
<keyword evidence="1" id="KW-0732">Signal</keyword>
<sequence>MKRTVISVTLLCLFAGAPFYSFAADPCKVTFCMYGKATGNSGGSECKSAERDFFNIVKKNKHGFQPGRTFDARKAFLGECPDAGKEAINTILSKYGRKRGG</sequence>
<name>A0A733V642_SALET</name>
<evidence type="ECO:0000256" key="1">
    <source>
        <dbReference type="SAM" id="SignalP"/>
    </source>
</evidence>
<comment type="caution">
    <text evidence="2">The sequence shown here is derived from an EMBL/GenBank/DDBJ whole genome shotgun (WGS) entry which is preliminary data.</text>
</comment>
<protein>
    <submittedName>
        <fullName evidence="2">KikA from plasmid origin</fullName>
    </submittedName>
</protein>
<dbReference type="AlphaFoldDB" id="A0A733V642"/>